<accession>A0A1W2AIK7</accession>
<dbReference type="RefSeq" id="WP_084409318.1">
    <property type="nucleotide sequence ID" value="NZ_FWXR01000004.1"/>
</dbReference>
<evidence type="ECO:0000256" key="1">
    <source>
        <dbReference type="SAM" id="MobiDB-lite"/>
    </source>
</evidence>
<evidence type="ECO:0000313" key="2">
    <source>
        <dbReference type="EMBL" id="SMC60352.1"/>
    </source>
</evidence>
<feature type="region of interest" description="Disordered" evidence="1">
    <location>
        <begin position="1"/>
        <end position="40"/>
    </location>
</feature>
<gene>
    <name evidence="2" type="ORF">SAMN06297251_104199</name>
</gene>
<evidence type="ECO:0000313" key="3">
    <source>
        <dbReference type="Proteomes" id="UP000192656"/>
    </source>
</evidence>
<keyword evidence="3" id="KW-1185">Reference proteome</keyword>
<proteinExistence type="predicted"/>
<reference evidence="2 3" key="1">
    <citation type="submission" date="2017-04" db="EMBL/GenBank/DDBJ databases">
        <authorList>
            <person name="Afonso C.L."/>
            <person name="Miller P.J."/>
            <person name="Scott M.A."/>
            <person name="Spackman E."/>
            <person name="Goraichik I."/>
            <person name="Dimitrov K.M."/>
            <person name="Suarez D.L."/>
            <person name="Swayne D.E."/>
        </authorList>
    </citation>
    <scope>NUCLEOTIDE SEQUENCE [LARGE SCALE GENOMIC DNA]</scope>
    <source>
        <strain evidence="2 3">CGMCC 1.10972</strain>
    </source>
</reference>
<organism evidence="2 3">
    <name type="scientific">Fulvimarina manganoxydans</name>
    <dbReference type="NCBI Taxonomy" id="937218"/>
    <lineage>
        <taxon>Bacteria</taxon>
        <taxon>Pseudomonadati</taxon>
        <taxon>Pseudomonadota</taxon>
        <taxon>Alphaproteobacteria</taxon>
        <taxon>Hyphomicrobiales</taxon>
        <taxon>Aurantimonadaceae</taxon>
        <taxon>Fulvimarina</taxon>
    </lineage>
</organism>
<dbReference type="STRING" id="937218.SAMN06297251_104199"/>
<feature type="region of interest" description="Disordered" evidence="1">
    <location>
        <begin position="58"/>
        <end position="94"/>
    </location>
</feature>
<sequence>MKGADESGVGQSAPIHAASTGAARGKSTDKSARLAIEAGPGQGYEKALMDMASIDMEVGASAPAEAETDDARRPSEAGAHAERVSPSDPASPERVTIDELTMAASESAVTRLVVVTPFGDEASEKGVVALARAMTQQLQPVALLQFAQSRGLGARLGEEKGWLDVVGGAIGIGEAIHRDDESLLHVVPSGGIDIEALDQDELADLAFYLEAFQSAYRSCIVHLPVAALDHVDGLKGAETAIVVAASGRNEDDVVEIAALIAEQGYGEVLHLVCDESDATPVYN</sequence>
<dbReference type="Proteomes" id="UP000192656">
    <property type="component" value="Unassembled WGS sequence"/>
</dbReference>
<name>A0A1W2AIK7_9HYPH</name>
<feature type="compositionally biased region" description="Basic and acidic residues" evidence="1">
    <location>
        <begin position="69"/>
        <end position="85"/>
    </location>
</feature>
<dbReference type="OrthoDB" id="7786248at2"/>
<dbReference type="InterPro" id="IPR027417">
    <property type="entry name" value="P-loop_NTPase"/>
</dbReference>
<dbReference type="Gene3D" id="3.40.50.300">
    <property type="entry name" value="P-loop containing nucleotide triphosphate hydrolases"/>
    <property type="match status" value="1"/>
</dbReference>
<dbReference type="EMBL" id="FWXR01000004">
    <property type="protein sequence ID" value="SMC60352.1"/>
    <property type="molecule type" value="Genomic_DNA"/>
</dbReference>
<dbReference type="AlphaFoldDB" id="A0A1W2AIK7"/>
<protein>
    <submittedName>
        <fullName evidence="2">Chromosome partitioning ATPase, Mrp family, contains Fe-S cluster</fullName>
    </submittedName>
</protein>